<dbReference type="EMBL" id="SRHE01000480">
    <property type="protein sequence ID" value="TWW08847.1"/>
    <property type="molecule type" value="Genomic_DNA"/>
</dbReference>
<dbReference type="PROSITE" id="PS51257">
    <property type="entry name" value="PROKAR_LIPOPROTEIN"/>
    <property type="match status" value="1"/>
</dbReference>
<reference evidence="3 4" key="2">
    <citation type="submission" date="2019-08" db="EMBL/GenBank/DDBJ databases">
        <authorList>
            <person name="Henke P."/>
        </authorList>
    </citation>
    <scope>NUCLEOTIDE SEQUENCE [LARGE SCALE GENOMIC DNA]</scope>
    <source>
        <strain evidence="3">Phe10_nw2017</strain>
    </source>
</reference>
<keyword evidence="2" id="KW-0732">Signal</keyword>
<proteinExistence type="predicted"/>
<feature type="region of interest" description="Disordered" evidence="1">
    <location>
        <begin position="167"/>
        <end position="199"/>
    </location>
</feature>
<feature type="chain" id="PRO_5022950732" description="Lipoprotein" evidence="2">
    <location>
        <begin position="27"/>
        <end position="281"/>
    </location>
</feature>
<protein>
    <recommendedName>
        <fullName evidence="5">Lipoprotein</fullName>
    </recommendedName>
</protein>
<reference evidence="3 4" key="1">
    <citation type="submission" date="2019-08" db="EMBL/GenBank/DDBJ databases">
        <title>100 year-old enigma solved: identification of Planctomyces bekefii, the type genus and species of the phylum Planctomycetes.</title>
        <authorList>
            <person name="Svetlana D.N."/>
            <person name="Overmann J."/>
        </authorList>
    </citation>
    <scope>NUCLEOTIDE SEQUENCE [LARGE SCALE GENOMIC DNA]</scope>
    <source>
        <strain evidence="3">Phe10_nw2017</strain>
    </source>
</reference>
<organism evidence="3 4">
    <name type="scientific">Planctomyces bekefii</name>
    <dbReference type="NCBI Taxonomy" id="1653850"/>
    <lineage>
        <taxon>Bacteria</taxon>
        <taxon>Pseudomonadati</taxon>
        <taxon>Planctomycetota</taxon>
        <taxon>Planctomycetia</taxon>
        <taxon>Planctomycetales</taxon>
        <taxon>Planctomycetaceae</taxon>
        <taxon>Planctomyces</taxon>
    </lineage>
</organism>
<evidence type="ECO:0000313" key="3">
    <source>
        <dbReference type="EMBL" id="TWW08847.1"/>
    </source>
</evidence>
<evidence type="ECO:0000313" key="4">
    <source>
        <dbReference type="Proteomes" id="UP000321083"/>
    </source>
</evidence>
<feature type="compositionally biased region" description="Low complexity" evidence="1">
    <location>
        <begin position="167"/>
        <end position="184"/>
    </location>
</feature>
<comment type="caution">
    <text evidence="3">The sequence shown here is derived from an EMBL/GenBank/DDBJ whole genome shotgun (WGS) entry which is preliminary data.</text>
</comment>
<evidence type="ECO:0000256" key="1">
    <source>
        <dbReference type="SAM" id="MobiDB-lite"/>
    </source>
</evidence>
<gene>
    <name evidence="3" type="ORF">E3A20_20230</name>
</gene>
<accession>A0A5C6M3J6</accession>
<sequence length="281" mass="30220">MTGPRSTRCTTQSVLTVLLLVACCLASGCRSSQKQHHTGLQAWRSGDLQNSAKRLQKASGPLNTEKELLLLDQSIIALASGEPHVAESHLRSARDRIDYLKQKNAVEQTASVLSDPRAIAWSGREFEHHMLVNVAMLSSLVNDGQDAWAWSLQAMQTSKDRRDALVAAATKSSGKTATSDSTTAVTPASFENSPPPKITAETLDQPLALAAYLTAIVHSEKPTETAETERALQDVRLWNPQFSTASAGKLTPLGIQCRKTHGTLHVIVLAGVAPGMGLRIL</sequence>
<evidence type="ECO:0000256" key="2">
    <source>
        <dbReference type="SAM" id="SignalP"/>
    </source>
</evidence>
<keyword evidence="4" id="KW-1185">Reference proteome</keyword>
<dbReference type="Proteomes" id="UP000321083">
    <property type="component" value="Unassembled WGS sequence"/>
</dbReference>
<dbReference type="AlphaFoldDB" id="A0A5C6M3J6"/>
<name>A0A5C6M3J6_9PLAN</name>
<evidence type="ECO:0008006" key="5">
    <source>
        <dbReference type="Google" id="ProtNLM"/>
    </source>
</evidence>
<feature type="signal peptide" evidence="2">
    <location>
        <begin position="1"/>
        <end position="26"/>
    </location>
</feature>